<dbReference type="PANTHER" id="PTHR46797:SF1">
    <property type="entry name" value="METHYLPHOSPHONATE SYNTHASE"/>
    <property type="match status" value="1"/>
</dbReference>
<accession>A0A8S5V2I3</accession>
<dbReference type="InterPro" id="IPR050807">
    <property type="entry name" value="TransReg_Diox_bact_type"/>
</dbReference>
<reference evidence="3" key="1">
    <citation type="journal article" date="2021" name="Proc. Natl. Acad. Sci. U.S.A.">
        <title>A Catalog of Tens of Thousands of Viruses from Human Metagenomes Reveals Hidden Associations with Chronic Diseases.</title>
        <authorList>
            <person name="Tisza M.J."/>
            <person name="Buck C.B."/>
        </authorList>
    </citation>
    <scope>NUCLEOTIDE SEQUENCE</scope>
    <source>
        <strain evidence="3">CtncN39</strain>
    </source>
</reference>
<proteinExistence type="predicted"/>
<dbReference type="InterPro" id="IPR010982">
    <property type="entry name" value="Lambda_DNA-bd_dom_sf"/>
</dbReference>
<dbReference type="Gene3D" id="1.10.260.40">
    <property type="entry name" value="lambda repressor-like DNA-binding domains"/>
    <property type="match status" value="1"/>
</dbReference>
<evidence type="ECO:0000259" key="2">
    <source>
        <dbReference type="PROSITE" id="PS50943"/>
    </source>
</evidence>
<dbReference type="InterPro" id="IPR001387">
    <property type="entry name" value="Cro/C1-type_HTH"/>
</dbReference>
<dbReference type="GO" id="GO:0003677">
    <property type="term" value="F:DNA binding"/>
    <property type="evidence" value="ECO:0007669"/>
    <property type="project" value="UniProtKB-KW"/>
</dbReference>
<keyword evidence="1" id="KW-0238">DNA-binding</keyword>
<name>A0A8S5V2I3_9CAUD</name>
<dbReference type="CDD" id="cd00093">
    <property type="entry name" value="HTH_XRE"/>
    <property type="match status" value="1"/>
</dbReference>
<sequence length="130" mass="14794">MNRVTTFSVRLKEYRTERQLTLENLSLLVGFPCQTLSRWERGDRVPKIDAVSQIAEKLNVSPLWLIGYDVDSNIHVSAPALSKTESYILDKFRVLDFRGQSSVLNILEHEYEAMRGGESANPVSKHSKSL</sequence>
<dbReference type="PROSITE" id="PS50943">
    <property type="entry name" value="HTH_CROC1"/>
    <property type="match status" value="1"/>
</dbReference>
<dbReference type="EMBL" id="BK016183">
    <property type="protein sequence ID" value="DAG00827.1"/>
    <property type="molecule type" value="Genomic_DNA"/>
</dbReference>
<dbReference type="GO" id="GO:0003700">
    <property type="term" value="F:DNA-binding transcription factor activity"/>
    <property type="evidence" value="ECO:0007669"/>
    <property type="project" value="TreeGrafter"/>
</dbReference>
<dbReference type="Pfam" id="PF01381">
    <property type="entry name" value="HTH_3"/>
    <property type="match status" value="1"/>
</dbReference>
<dbReference type="SMART" id="SM00530">
    <property type="entry name" value="HTH_XRE"/>
    <property type="match status" value="1"/>
</dbReference>
<dbReference type="PANTHER" id="PTHR46797">
    <property type="entry name" value="HTH-TYPE TRANSCRIPTIONAL REGULATOR"/>
    <property type="match status" value="1"/>
</dbReference>
<dbReference type="SUPFAM" id="SSF47413">
    <property type="entry name" value="lambda repressor-like DNA-binding domains"/>
    <property type="match status" value="1"/>
</dbReference>
<protein>
    <submittedName>
        <fullName evidence="3">Repressor protein CI</fullName>
    </submittedName>
</protein>
<feature type="domain" description="HTH cro/C1-type" evidence="2">
    <location>
        <begin position="11"/>
        <end position="65"/>
    </location>
</feature>
<evidence type="ECO:0000256" key="1">
    <source>
        <dbReference type="ARBA" id="ARBA00023125"/>
    </source>
</evidence>
<organism evidence="3">
    <name type="scientific">Myoviridae sp. ctncN39</name>
    <dbReference type="NCBI Taxonomy" id="2825170"/>
    <lineage>
        <taxon>Viruses</taxon>
        <taxon>Duplodnaviria</taxon>
        <taxon>Heunggongvirae</taxon>
        <taxon>Uroviricota</taxon>
        <taxon>Caudoviricetes</taxon>
    </lineage>
</organism>
<evidence type="ECO:0000313" key="3">
    <source>
        <dbReference type="EMBL" id="DAG00827.1"/>
    </source>
</evidence>